<proteinExistence type="predicted"/>
<dbReference type="OrthoDB" id="7860171at2"/>
<evidence type="ECO:0008006" key="3">
    <source>
        <dbReference type="Google" id="ProtNLM"/>
    </source>
</evidence>
<protein>
    <recommendedName>
        <fullName evidence="3">Response regulatory domain-containing protein</fullName>
    </recommendedName>
</protein>
<name>A0A2R8B925_9RHOB</name>
<dbReference type="AlphaFoldDB" id="A0A2R8B925"/>
<keyword evidence="2" id="KW-1185">Reference proteome</keyword>
<evidence type="ECO:0000313" key="2">
    <source>
        <dbReference type="Proteomes" id="UP000244880"/>
    </source>
</evidence>
<dbReference type="EMBL" id="OMOR01000001">
    <property type="protein sequence ID" value="SPH19580.1"/>
    <property type="molecule type" value="Genomic_DNA"/>
</dbReference>
<accession>A0A2R8B925</accession>
<sequence>MPSVFIIVEPDPIVSMDLTGILSTAFQDSKIHVVPNLADARSLAVRGAGTCVIASVSQAFNDPSEFLNELASTGASVVCLGKPDDPGFPCVSVDVPFKAEMIIDAVASAASGQTGHRPPVHT</sequence>
<dbReference type="Proteomes" id="UP000244880">
    <property type="component" value="Unassembled WGS sequence"/>
</dbReference>
<organism evidence="1 2">
    <name type="scientific">Ascidiaceihabitans donghaensis</name>
    <dbReference type="NCBI Taxonomy" id="1510460"/>
    <lineage>
        <taxon>Bacteria</taxon>
        <taxon>Pseudomonadati</taxon>
        <taxon>Pseudomonadota</taxon>
        <taxon>Alphaproteobacteria</taxon>
        <taxon>Rhodobacterales</taxon>
        <taxon>Paracoccaceae</taxon>
        <taxon>Ascidiaceihabitans</taxon>
    </lineage>
</organism>
<evidence type="ECO:0000313" key="1">
    <source>
        <dbReference type="EMBL" id="SPH19580.1"/>
    </source>
</evidence>
<reference evidence="1 2" key="1">
    <citation type="submission" date="2018-03" db="EMBL/GenBank/DDBJ databases">
        <authorList>
            <person name="Keele B.F."/>
        </authorList>
    </citation>
    <scope>NUCLEOTIDE SEQUENCE [LARGE SCALE GENOMIC DNA]</scope>
    <source>
        <strain evidence="1 2">CECT 8599</strain>
    </source>
</reference>
<dbReference type="RefSeq" id="WP_146188173.1">
    <property type="nucleotide sequence ID" value="NZ_OMOR01000001.1"/>
</dbReference>
<gene>
    <name evidence="1" type="ORF">ASD8599_00314</name>
</gene>